<comment type="caution">
    <text evidence="8">The sequence shown here is derived from an EMBL/GenBank/DDBJ whole genome shotgun (WGS) entry which is preliminary data.</text>
</comment>
<dbReference type="PANTHER" id="PTHR14248">
    <property type="entry name" value="CYCLIN Y, ISOFORM A"/>
    <property type="match status" value="1"/>
</dbReference>
<protein>
    <recommendedName>
        <fullName evidence="10">Transcription factor SipA3</fullName>
    </recommendedName>
</protein>
<evidence type="ECO:0000313" key="8">
    <source>
        <dbReference type="EMBL" id="OAX81417.1"/>
    </source>
</evidence>
<dbReference type="InterPro" id="IPR001849">
    <property type="entry name" value="PH_domain"/>
</dbReference>
<dbReference type="InterPro" id="IPR011993">
    <property type="entry name" value="PH-like_dom_sf"/>
</dbReference>
<evidence type="ECO:0000259" key="7">
    <source>
        <dbReference type="PROSITE" id="PS51778"/>
    </source>
</evidence>
<feature type="region of interest" description="Disordered" evidence="5">
    <location>
        <begin position="557"/>
        <end position="595"/>
    </location>
</feature>
<comment type="subcellular location">
    <subcellularLocation>
        <location evidence="1">Membrane</location>
    </subcellularLocation>
</comment>
<dbReference type="CDD" id="cd13280">
    <property type="entry name" value="PH_SIP3"/>
    <property type="match status" value="1"/>
</dbReference>
<gene>
    <name evidence="8" type="ORF">ACJ72_04245</name>
</gene>
<dbReference type="CDD" id="cd07609">
    <property type="entry name" value="BAR_SIP3_fungi"/>
    <property type="match status" value="1"/>
</dbReference>
<keyword evidence="4" id="KW-0472">Membrane</keyword>
<dbReference type="EMBL" id="LGUA01000479">
    <property type="protein sequence ID" value="OAX81417.1"/>
    <property type="molecule type" value="Genomic_DNA"/>
</dbReference>
<dbReference type="GO" id="GO:0005737">
    <property type="term" value="C:cytoplasm"/>
    <property type="evidence" value="ECO:0007669"/>
    <property type="project" value="InterPro"/>
</dbReference>
<dbReference type="InterPro" id="IPR039463">
    <property type="entry name" value="Sip3/Lam1_BAR"/>
</dbReference>
<dbReference type="InterPro" id="IPR004148">
    <property type="entry name" value="BAR_dom"/>
</dbReference>
<evidence type="ECO:0000256" key="2">
    <source>
        <dbReference type="ARBA" id="ARBA00022692"/>
    </source>
</evidence>
<dbReference type="PROSITE" id="PS50003">
    <property type="entry name" value="PH_DOMAIN"/>
    <property type="match status" value="1"/>
</dbReference>
<feature type="region of interest" description="Disordered" evidence="5">
    <location>
        <begin position="646"/>
        <end position="677"/>
    </location>
</feature>
<dbReference type="SUPFAM" id="SSF103657">
    <property type="entry name" value="BAR/IMD domain-like"/>
    <property type="match status" value="1"/>
</dbReference>
<dbReference type="SUPFAM" id="SSF50729">
    <property type="entry name" value="PH domain-like"/>
    <property type="match status" value="1"/>
</dbReference>
<evidence type="ECO:0000259" key="6">
    <source>
        <dbReference type="PROSITE" id="PS50003"/>
    </source>
</evidence>
<organism evidence="8 9">
    <name type="scientific">Emergomyces africanus</name>
    <dbReference type="NCBI Taxonomy" id="1955775"/>
    <lineage>
        <taxon>Eukaryota</taxon>
        <taxon>Fungi</taxon>
        <taxon>Dikarya</taxon>
        <taxon>Ascomycota</taxon>
        <taxon>Pezizomycotina</taxon>
        <taxon>Eurotiomycetes</taxon>
        <taxon>Eurotiomycetidae</taxon>
        <taxon>Onygenales</taxon>
        <taxon>Ajellomycetaceae</taxon>
        <taxon>Emergomyces</taxon>
    </lineage>
</organism>
<evidence type="ECO:0000256" key="5">
    <source>
        <dbReference type="SAM" id="MobiDB-lite"/>
    </source>
</evidence>
<dbReference type="OrthoDB" id="10070851at2759"/>
<proteinExistence type="predicted"/>
<dbReference type="Gene3D" id="1.20.1270.60">
    <property type="entry name" value="Arfaptin homology (AH) domain/BAR domain"/>
    <property type="match status" value="1"/>
</dbReference>
<dbReference type="InterPro" id="IPR031968">
    <property type="entry name" value="VASt"/>
</dbReference>
<dbReference type="STRING" id="1658172.A0A1B7NXS9"/>
<dbReference type="FunFam" id="1.20.1270.60:FF:000079">
    <property type="entry name" value="Transcription factor SipA3"/>
    <property type="match status" value="1"/>
</dbReference>
<dbReference type="Pfam" id="PF16016">
    <property type="entry name" value="VASt"/>
    <property type="match status" value="1"/>
</dbReference>
<name>A0A1B7NXS9_9EURO</name>
<keyword evidence="9" id="KW-1185">Reference proteome</keyword>
<dbReference type="Pfam" id="PF16746">
    <property type="entry name" value="BAR_3"/>
    <property type="match status" value="1"/>
</dbReference>
<keyword evidence="2" id="KW-0812">Transmembrane</keyword>
<dbReference type="GO" id="GO:0016020">
    <property type="term" value="C:membrane"/>
    <property type="evidence" value="ECO:0007669"/>
    <property type="project" value="UniProtKB-SubCell"/>
</dbReference>
<dbReference type="InterPro" id="IPR042067">
    <property type="entry name" value="Sip3_PH"/>
</dbReference>
<feature type="domain" description="VASt" evidence="7">
    <location>
        <begin position="929"/>
        <end position="1098"/>
    </location>
</feature>
<evidence type="ECO:0000256" key="1">
    <source>
        <dbReference type="ARBA" id="ARBA00004370"/>
    </source>
</evidence>
<dbReference type="InterPro" id="IPR027267">
    <property type="entry name" value="AH/BAR_dom_sf"/>
</dbReference>
<dbReference type="SMART" id="SM00233">
    <property type="entry name" value="PH"/>
    <property type="match status" value="1"/>
</dbReference>
<dbReference type="Pfam" id="PF00169">
    <property type="entry name" value="PH"/>
    <property type="match status" value="1"/>
</dbReference>
<dbReference type="PROSITE" id="PS51778">
    <property type="entry name" value="VAST"/>
    <property type="match status" value="1"/>
</dbReference>
<sequence>MASSQPAPCSFTKDGCPIHAIPVALKEAALDSPTFRATAVHFAEQIDIVEKWLDGYARSAVRLNAELGSLETSANVFLSHIAAPVAVSEAVVDHDYALLALKRYAESAKDFWNGVISTVKKSDSLIAEPIRAFIQNDLRQFKETRRTLELTQKQHDALQAKYAAQGKSKEPSSLREDAFQLHEARKAYLKASMDFCIQSPQIKNTLDKLIVRVSFDQWREFRVLRDTNSSTFSKWGQEMDRIKGWTHEMETSEKLSKRDLLAARKQIEEAAELAVRPSRELEDYSVSTVPYLGSHGPTSAPQMGKDHSFGPEKQGWLSLRILTGKPTRTAWVRRWTFLKNGIFGCLAQGSRTGGVEESERIGVLLCSIRPAFQEERRFCFEVKTKSNTIMLQAETQKELTEWIGSFEAAKRNALESPSPASLPGNPQAQDPAFSISQPPAPEFAADISESLTPNANDDLSILDRSSALGLTDRDGLAIRNSSEFPVSRRSTAVDREVESGRDHAARLIQKLDIHRRATTGLQQSGTSSPQSSSSPGIASLISASHTLLPLSAQAMANAPENEPKPKPSYTFNYNSRDGPVGSLAPPTLANPPAPTSMSRAAVIVSSERGVGIGISDGIGGIPSGMMANLWGSSHWGYVNSLERKKAPISAGQAEGQPNTSDEDAPGDNNPPANLRLGNRHRQTVSLGGAGDSSSHMNIGATDVYEYPNYYPAQLKPHDSQFRLLFPNIPKDETLVLVFRGCFSPNDQQDFPGRAYVTTRRIYFYSNHFSLVLTSSASLDMITEVTAASGRDCDFLFLHLAPGEGSGIPGRLTIKTFLDPLKLIHRRLNYLVKVASANEPPNLENVFKTLVKMEQEITRTPSMESWEDVSLNTPVDGTSSDFNGKRSDALFKSALRLDNNLDMNKRKSVHHDTPRFKLPSQPVEYVPQGALHLAAEKFFDISSKALFHILFGDKSAVWQLLQHQRRAQNIKQGPWSNLHSAHMRRDIQYQIKMADTPLRLTDVSDYQIVDVLNDHLCYVVTDKRTPWHLPFKRYFRLVSKIVITHVSKSRCKLAIFTKVEWLWEPYLVRSIIDRQAMNDLEQDALDLVDLVSEEVKRLGPHNQTKRAIAQFGHIGRQTHGTEFTEDSQILKSRLRRPLKQSGIIPLLLETSGSLLQSAVSSLMIWFWVLLRWIWKTSNAHSVILLLLVFSVLINGFHSYNDTVEWWHERNAWNFMTRLGVQPNKVMSKAIYIRDIDVAIANTTEIDMHNSSSCFSTFRDNNALRALEIPWVLAPSASKGKKDSKTKTAEQQLHRTRERLGMYRHNLLVALRVVNRIEKEVIQVEWERWLRKETQKCQMLERLLNDRERSNSPDNGSDEVVSDFDMRFEAAEIEDIQHWYKDYCLSCQREIEKIRG</sequence>
<evidence type="ECO:0000256" key="4">
    <source>
        <dbReference type="ARBA" id="ARBA00023136"/>
    </source>
</evidence>
<feature type="domain" description="PH" evidence="6">
    <location>
        <begin position="310"/>
        <end position="411"/>
    </location>
</feature>
<evidence type="ECO:0000313" key="9">
    <source>
        <dbReference type="Proteomes" id="UP000091918"/>
    </source>
</evidence>
<evidence type="ECO:0008006" key="10">
    <source>
        <dbReference type="Google" id="ProtNLM"/>
    </source>
</evidence>
<dbReference type="Gene3D" id="2.30.29.30">
    <property type="entry name" value="Pleckstrin-homology domain (PH domain)/Phosphotyrosine-binding domain (PTB)"/>
    <property type="match status" value="1"/>
</dbReference>
<evidence type="ECO:0000256" key="3">
    <source>
        <dbReference type="ARBA" id="ARBA00022989"/>
    </source>
</evidence>
<accession>A0A1B7NXS9</accession>
<keyword evidence="3" id="KW-1133">Transmembrane helix</keyword>
<dbReference type="FunFam" id="2.30.29.30:FF:000349">
    <property type="entry name" value="Transcription factor SipA3"/>
    <property type="match status" value="1"/>
</dbReference>
<dbReference type="Proteomes" id="UP000091918">
    <property type="component" value="Unassembled WGS sequence"/>
</dbReference>
<reference evidence="8 9" key="1">
    <citation type="submission" date="2015-07" db="EMBL/GenBank/DDBJ databases">
        <title>Emmonsia species relationships and genome sequence.</title>
        <authorList>
            <person name="Cuomo C.A."/>
            <person name="Schwartz I.S."/>
            <person name="Kenyon C."/>
            <person name="de Hoog G.S."/>
            <person name="Govender N.P."/>
            <person name="Botha A."/>
            <person name="Moreno L."/>
            <person name="de Vries M."/>
            <person name="Munoz J.F."/>
            <person name="Stielow J.B."/>
        </authorList>
    </citation>
    <scope>NUCLEOTIDE SEQUENCE [LARGE SCALE GENOMIC DNA]</scope>
    <source>
        <strain evidence="8 9">CBS 136260</strain>
    </source>
</reference>